<dbReference type="Proteomes" id="UP001060112">
    <property type="component" value="Chromosome"/>
</dbReference>
<keyword evidence="2" id="KW-1185">Reference proteome</keyword>
<dbReference type="EMBL" id="CP101620">
    <property type="protein sequence ID" value="UTY39623.1"/>
    <property type="molecule type" value="Genomic_DNA"/>
</dbReference>
<protein>
    <submittedName>
        <fullName evidence="1">Uncharacterized protein</fullName>
    </submittedName>
</protein>
<organism evidence="1 2">
    <name type="scientific">Allocoprobacillus halotolerans</name>
    <dbReference type="NCBI Taxonomy" id="2944914"/>
    <lineage>
        <taxon>Bacteria</taxon>
        <taxon>Bacillati</taxon>
        <taxon>Bacillota</taxon>
        <taxon>Erysipelotrichia</taxon>
        <taxon>Erysipelotrichales</taxon>
        <taxon>Erysipelotrichaceae</taxon>
        <taxon>Allocoprobacillus</taxon>
    </lineage>
</organism>
<accession>A0ABY5I2N2</accession>
<dbReference type="InterPro" id="IPR049215">
    <property type="entry name" value="DUF6809"/>
</dbReference>
<name>A0ABY5I2N2_9FIRM</name>
<reference evidence="1" key="1">
    <citation type="submission" date="2022-07" db="EMBL/GenBank/DDBJ databases">
        <title>Faecal culturing of patients with breast cancer.</title>
        <authorList>
            <person name="Teng N.M.Y."/>
            <person name="Kiu R."/>
            <person name="Evans R."/>
            <person name="Baker D.J."/>
            <person name="Zenner C."/>
            <person name="Robinson S.D."/>
            <person name="Hall L.J."/>
        </authorList>
    </citation>
    <scope>NUCLEOTIDE SEQUENCE</scope>
    <source>
        <strain evidence="1">LH1062</strain>
    </source>
</reference>
<dbReference type="Pfam" id="PF20648">
    <property type="entry name" value="DUF6809"/>
    <property type="match status" value="1"/>
</dbReference>
<evidence type="ECO:0000313" key="1">
    <source>
        <dbReference type="EMBL" id="UTY39623.1"/>
    </source>
</evidence>
<evidence type="ECO:0000313" key="2">
    <source>
        <dbReference type="Proteomes" id="UP001060112"/>
    </source>
</evidence>
<sequence length="105" mass="12449">MNDFIKDLYFGRFIPSEKEMPYTKEYQTALKHNEDTINQVLQIMKEKQIQNSEKLIDEVINSWIDVDNFVILNAFEDGIKLGLELGRLVKQKNLVQIWCKKRDSI</sequence>
<dbReference type="RefSeq" id="WP_290140854.1">
    <property type="nucleotide sequence ID" value="NZ_CP101620.1"/>
</dbReference>
<gene>
    <name evidence="1" type="ORF">NMU03_01975</name>
</gene>
<proteinExistence type="predicted"/>